<evidence type="ECO:0000259" key="8">
    <source>
        <dbReference type="PROSITE" id="PS50905"/>
    </source>
</evidence>
<evidence type="ECO:0000256" key="7">
    <source>
        <dbReference type="RuleBase" id="RU361145"/>
    </source>
</evidence>
<dbReference type="InterPro" id="IPR008331">
    <property type="entry name" value="Ferritin_DPS_dom"/>
</dbReference>
<dbReference type="GO" id="GO:0004322">
    <property type="term" value="F:ferroxidase activity"/>
    <property type="evidence" value="ECO:0007669"/>
    <property type="project" value="UniProtKB-EC"/>
</dbReference>
<keyword evidence="5 6" id="KW-0408">Iron</keyword>
<evidence type="ECO:0000256" key="3">
    <source>
        <dbReference type="ARBA" id="ARBA00022723"/>
    </source>
</evidence>
<dbReference type="EC" id="1.16.3.1" evidence="7"/>
<feature type="binding site" evidence="6">
    <location>
        <position position="101"/>
    </location>
    <ligand>
        <name>Fe cation</name>
        <dbReference type="ChEBI" id="CHEBI:24875"/>
        <label>1</label>
    </ligand>
</feature>
<evidence type="ECO:0000256" key="5">
    <source>
        <dbReference type="ARBA" id="ARBA00023004"/>
    </source>
</evidence>
<name>A0A0G4IU55_PLABS</name>
<keyword evidence="2 7" id="KW-0409">Iron storage</keyword>
<dbReference type="PANTHER" id="PTHR11431">
    <property type="entry name" value="FERRITIN"/>
    <property type="match status" value="1"/>
</dbReference>
<evidence type="ECO:0000256" key="2">
    <source>
        <dbReference type="ARBA" id="ARBA00022434"/>
    </source>
</evidence>
<dbReference type="AlphaFoldDB" id="A0A0G4IU55"/>
<dbReference type="OMA" id="MSIWCAE"/>
<organism evidence="9 11">
    <name type="scientific">Plasmodiophora brassicae</name>
    <name type="common">Clubroot disease agent</name>
    <dbReference type="NCBI Taxonomy" id="37360"/>
    <lineage>
        <taxon>Eukaryota</taxon>
        <taxon>Sar</taxon>
        <taxon>Rhizaria</taxon>
        <taxon>Endomyxa</taxon>
        <taxon>Phytomyxea</taxon>
        <taxon>Plasmodiophorida</taxon>
        <taxon>Plasmodiophoridae</taxon>
        <taxon>Plasmodiophora</taxon>
    </lineage>
</organism>
<evidence type="ECO:0000256" key="1">
    <source>
        <dbReference type="ARBA" id="ARBA00007513"/>
    </source>
</evidence>
<dbReference type="GO" id="GO:0008198">
    <property type="term" value="F:ferrous iron binding"/>
    <property type="evidence" value="ECO:0007669"/>
    <property type="project" value="TreeGrafter"/>
</dbReference>
<feature type="binding site" evidence="6">
    <location>
        <position position="23"/>
    </location>
    <ligand>
        <name>Fe cation</name>
        <dbReference type="ChEBI" id="CHEBI:24875"/>
        <label>1</label>
    </ligand>
</feature>
<evidence type="ECO:0000313" key="9">
    <source>
        <dbReference type="EMBL" id="CEO98883.1"/>
    </source>
</evidence>
<accession>A0A0G4IU55</accession>
<dbReference type="Proteomes" id="UP000290189">
    <property type="component" value="Unassembled WGS sequence"/>
</dbReference>
<dbReference type="InterPro" id="IPR009078">
    <property type="entry name" value="Ferritin-like_SF"/>
</dbReference>
<protein>
    <recommendedName>
        <fullName evidence="7">Ferritin</fullName>
        <ecNumber evidence="7">1.16.3.1</ecNumber>
    </recommendedName>
</protein>
<dbReference type="CDD" id="cd01055">
    <property type="entry name" value="Nonheme_Ferritin"/>
    <property type="match status" value="1"/>
</dbReference>
<dbReference type="Gene3D" id="1.20.1260.10">
    <property type="match status" value="1"/>
</dbReference>
<dbReference type="InterPro" id="IPR009040">
    <property type="entry name" value="Ferritin-like_diiron"/>
</dbReference>
<dbReference type="InterPro" id="IPR001519">
    <property type="entry name" value="Ferritin"/>
</dbReference>
<gene>
    <name evidence="9" type="ORF">PBRA_006997</name>
    <name evidence="10" type="ORF">PLBR_LOCUS168</name>
</gene>
<dbReference type="GO" id="GO:0006826">
    <property type="term" value="P:iron ion transport"/>
    <property type="evidence" value="ECO:0007669"/>
    <property type="project" value="InterPro"/>
</dbReference>
<reference evidence="10 12" key="2">
    <citation type="submission" date="2018-03" db="EMBL/GenBank/DDBJ databases">
        <authorList>
            <person name="Fogelqvist J."/>
        </authorList>
    </citation>
    <scope>NUCLEOTIDE SEQUENCE [LARGE SCALE GENOMIC DNA]</scope>
</reference>
<dbReference type="InterPro" id="IPR012347">
    <property type="entry name" value="Ferritin-like"/>
</dbReference>
<feature type="binding site" evidence="6">
    <location>
        <position position="134"/>
    </location>
    <ligand>
        <name>Fe cation</name>
        <dbReference type="ChEBI" id="CHEBI:24875"/>
        <label>1</label>
    </ligand>
</feature>
<dbReference type="GO" id="GO:0005737">
    <property type="term" value="C:cytoplasm"/>
    <property type="evidence" value="ECO:0007669"/>
    <property type="project" value="TreeGrafter"/>
</dbReference>
<evidence type="ECO:0000313" key="10">
    <source>
        <dbReference type="EMBL" id="SPQ92953.1"/>
    </source>
</evidence>
<dbReference type="InterPro" id="IPR041719">
    <property type="entry name" value="Ferritin_prok"/>
</dbReference>
<dbReference type="STRING" id="37360.A0A0G4IU55"/>
<feature type="binding site" evidence="6">
    <location>
        <position position="56"/>
    </location>
    <ligand>
        <name>Fe cation</name>
        <dbReference type="ChEBI" id="CHEBI:24875"/>
        <label>1</label>
    </ligand>
</feature>
<keyword evidence="10" id="KW-0496">Mitochondrion</keyword>
<dbReference type="OrthoDB" id="186462at2759"/>
<keyword evidence="4 7" id="KW-0560">Oxidoreductase</keyword>
<feature type="domain" description="Ferritin-like diiron" evidence="8">
    <location>
        <begin position="6"/>
        <end position="152"/>
    </location>
</feature>
<dbReference type="PANTHER" id="PTHR11431:SF127">
    <property type="entry name" value="BACTERIAL NON-HEME FERRITIN"/>
    <property type="match status" value="1"/>
</dbReference>
<geneLocation type="mitochondrion" evidence="10"/>
<sequence length="165" mass="18497">MASVKLPLSGAVEELLNRKAAEELSASHTYLAASFWFKNRDFDGISSYLLKEADEERQHGLKIFDYIQKRGGVAVAAEIPAVNTAQWKSALDVFKTLLQLEVQVGHTLQNMSTKATENNDQMTVSFLHEFHLLQADEIDNMSTLVSKVQAYEALPGLLYHLDKEL</sequence>
<comment type="similarity">
    <text evidence="1 7">Belongs to the ferritin family.</text>
</comment>
<dbReference type="GO" id="GO:0008199">
    <property type="term" value="F:ferric iron binding"/>
    <property type="evidence" value="ECO:0007669"/>
    <property type="project" value="InterPro"/>
</dbReference>
<proteinExistence type="inferred from homology"/>
<evidence type="ECO:0000313" key="12">
    <source>
        <dbReference type="Proteomes" id="UP000290189"/>
    </source>
</evidence>
<reference evidence="9 11" key="1">
    <citation type="submission" date="2015-02" db="EMBL/GenBank/DDBJ databases">
        <authorList>
            <person name="Chooi Y.-H."/>
        </authorList>
    </citation>
    <scope>NUCLEOTIDE SEQUENCE [LARGE SCALE GENOMIC DNA]</scope>
    <source>
        <strain evidence="9">E3</strain>
    </source>
</reference>
<evidence type="ECO:0000256" key="6">
    <source>
        <dbReference type="PIRSR" id="PIRSR601519-1"/>
    </source>
</evidence>
<evidence type="ECO:0000313" key="11">
    <source>
        <dbReference type="Proteomes" id="UP000039324"/>
    </source>
</evidence>
<keyword evidence="3 6" id="KW-0479">Metal-binding</keyword>
<comment type="function">
    <text evidence="7">Stores iron in a soluble, non-toxic, readily available form. Important for iron homeostasis. Iron is taken up in the ferrous form and deposited as ferric hydroxides after oxidation.</text>
</comment>
<dbReference type="EMBL" id="OVEO01000001">
    <property type="protein sequence ID" value="SPQ92953.1"/>
    <property type="molecule type" value="Genomic_DNA"/>
</dbReference>
<dbReference type="GO" id="GO:0006879">
    <property type="term" value="P:intracellular iron ion homeostasis"/>
    <property type="evidence" value="ECO:0007669"/>
    <property type="project" value="UniProtKB-KW"/>
</dbReference>
<evidence type="ECO:0000256" key="4">
    <source>
        <dbReference type="ARBA" id="ARBA00023002"/>
    </source>
</evidence>
<dbReference type="Pfam" id="PF00210">
    <property type="entry name" value="Ferritin"/>
    <property type="match status" value="1"/>
</dbReference>
<keyword evidence="11" id="KW-1185">Reference proteome</keyword>
<dbReference type="EMBL" id="CDSF01000088">
    <property type="protein sequence ID" value="CEO98883.1"/>
    <property type="molecule type" value="Genomic_DNA"/>
</dbReference>
<dbReference type="PROSITE" id="PS50905">
    <property type="entry name" value="FERRITIN_LIKE"/>
    <property type="match status" value="1"/>
</dbReference>
<dbReference type="SUPFAM" id="SSF47240">
    <property type="entry name" value="Ferritin-like"/>
    <property type="match status" value="1"/>
</dbReference>
<comment type="catalytic activity">
    <reaction evidence="7">
        <text>4 Fe(2+) + O2 + 4 H(+) = 4 Fe(3+) + 2 H2O</text>
        <dbReference type="Rhea" id="RHEA:11148"/>
        <dbReference type="ChEBI" id="CHEBI:15377"/>
        <dbReference type="ChEBI" id="CHEBI:15378"/>
        <dbReference type="ChEBI" id="CHEBI:15379"/>
        <dbReference type="ChEBI" id="CHEBI:29033"/>
        <dbReference type="ChEBI" id="CHEBI:29034"/>
        <dbReference type="EC" id="1.16.3.1"/>
    </reaction>
</comment>
<feature type="binding site" evidence="6">
    <location>
        <position position="59"/>
    </location>
    <ligand>
        <name>Fe cation</name>
        <dbReference type="ChEBI" id="CHEBI:24875"/>
        <label>1</label>
    </ligand>
</feature>
<dbReference type="Proteomes" id="UP000039324">
    <property type="component" value="Unassembled WGS sequence"/>
</dbReference>